<evidence type="ECO:0000256" key="1">
    <source>
        <dbReference type="SAM" id="SignalP"/>
    </source>
</evidence>
<organism evidence="2 3">
    <name type="scientific">Halorhodospira neutriphila</name>
    <dbReference type="NCBI Taxonomy" id="168379"/>
    <lineage>
        <taxon>Bacteria</taxon>
        <taxon>Pseudomonadati</taxon>
        <taxon>Pseudomonadota</taxon>
        <taxon>Gammaproteobacteria</taxon>
        <taxon>Chromatiales</taxon>
        <taxon>Ectothiorhodospiraceae</taxon>
        <taxon>Halorhodospira</taxon>
    </lineage>
</organism>
<protein>
    <submittedName>
        <fullName evidence="2">Uncharacterized protein</fullName>
    </submittedName>
</protein>
<feature type="signal peptide" evidence="1">
    <location>
        <begin position="1"/>
        <end position="17"/>
    </location>
</feature>
<keyword evidence="3" id="KW-1185">Reference proteome</keyword>
<proteinExistence type="predicted"/>
<gene>
    <name evidence="2" type="ORF">CKO13_02280</name>
</gene>
<accession>A0ABS1E4H5</accession>
<evidence type="ECO:0000313" key="3">
    <source>
        <dbReference type="Proteomes" id="UP000738126"/>
    </source>
</evidence>
<comment type="caution">
    <text evidence="2">The sequence shown here is derived from an EMBL/GenBank/DDBJ whole genome shotgun (WGS) entry which is preliminary data.</text>
</comment>
<sequence length="271" mass="27811">MAVAALGGLAAALPAAAQEGAPEGSAVAGRGSAQELRPLGLSRASVIGLGQTELFLGAVAETGREAGGRGNAPEDGDYDNFRLGPVGFRHGLMEGFEYGAYASFANNSADDAGAPDESGFEGVTGFAKLALSEQLAVEFGARLGGDDELYPYPNDGLDFYVNLPLQRRIGEGLAYAELGYTVRDDADVPGGNYANWGVGYAYPLDAGTTLNAELRGDENPTGSNHMELLLGAGLQIEQIHLRPYVGLGVYDASPDLAAGVSASLPLGTVAP</sequence>
<keyword evidence="1" id="KW-0732">Signal</keyword>
<evidence type="ECO:0000313" key="2">
    <source>
        <dbReference type="EMBL" id="MBK1725863.1"/>
    </source>
</evidence>
<reference evidence="2 3" key="1">
    <citation type="journal article" date="2020" name="Microorganisms">
        <title>Osmotic Adaptation and Compatible Solute Biosynthesis of Phototrophic Bacteria as Revealed from Genome Analyses.</title>
        <authorList>
            <person name="Imhoff J.F."/>
            <person name="Rahn T."/>
            <person name="Kunzel S."/>
            <person name="Keller A."/>
            <person name="Neulinger S.C."/>
        </authorList>
    </citation>
    <scope>NUCLEOTIDE SEQUENCE [LARGE SCALE GENOMIC DNA]</scope>
    <source>
        <strain evidence="2 3">DSM 15116</strain>
    </source>
</reference>
<dbReference type="EMBL" id="NRSH01000013">
    <property type="protein sequence ID" value="MBK1725863.1"/>
    <property type="molecule type" value="Genomic_DNA"/>
</dbReference>
<feature type="chain" id="PRO_5045322636" evidence="1">
    <location>
        <begin position="18"/>
        <end position="271"/>
    </location>
</feature>
<name>A0ABS1E4H5_9GAMM</name>
<dbReference type="Proteomes" id="UP000738126">
    <property type="component" value="Unassembled WGS sequence"/>
</dbReference>